<reference evidence="3" key="1">
    <citation type="submission" date="2016-04" db="EMBL/GenBank/DDBJ databases">
        <title>Cephalotus genome sequencing.</title>
        <authorList>
            <person name="Fukushima K."/>
            <person name="Hasebe M."/>
            <person name="Fang X."/>
        </authorList>
    </citation>
    <scope>NUCLEOTIDE SEQUENCE [LARGE SCALE GENOMIC DNA]</scope>
    <source>
        <strain evidence="3">cv. St1</strain>
    </source>
</reference>
<feature type="compositionally biased region" description="Basic and acidic residues" evidence="1">
    <location>
        <begin position="743"/>
        <end position="753"/>
    </location>
</feature>
<feature type="compositionally biased region" description="Basic and acidic residues" evidence="1">
    <location>
        <begin position="94"/>
        <end position="103"/>
    </location>
</feature>
<dbReference type="STRING" id="3775.A0A1Q3C029"/>
<dbReference type="FunCoup" id="A0A1Q3C029">
    <property type="interactions" value="7"/>
</dbReference>
<feature type="compositionally biased region" description="Polar residues" evidence="1">
    <location>
        <begin position="607"/>
        <end position="620"/>
    </location>
</feature>
<feature type="region of interest" description="Disordered" evidence="1">
    <location>
        <begin position="308"/>
        <end position="330"/>
    </location>
</feature>
<feature type="region of interest" description="Disordered" evidence="1">
    <location>
        <begin position="450"/>
        <end position="480"/>
    </location>
</feature>
<feature type="region of interest" description="Disordered" evidence="1">
    <location>
        <begin position="1"/>
        <end position="70"/>
    </location>
</feature>
<feature type="compositionally biased region" description="Polar residues" evidence="1">
    <location>
        <begin position="259"/>
        <end position="269"/>
    </location>
</feature>
<dbReference type="Proteomes" id="UP000187406">
    <property type="component" value="Unassembled WGS sequence"/>
</dbReference>
<dbReference type="EMBL" id="BDDD01001111">
    <property type="protein sequence ID" value="GAV73468.1"/>
    <property type="molecule type" value="Genomic_DNA"/>
</dbReference>
<organism evidence="2 3">
    <name type="scientific">Cephalotus follicularis</name>
    <name type="common">Albany pitcher plant</name>
    <dbReference type="NCBI Taxonomy" id="3775"/>
    <lineage>
        <taxon>Eukaryota</taxon>
        <taxon>Viridiplantae</taxon>
        <taxon>Streptophyta</taxon>
        <taxon>Embryophyta</taxon>
        <taxon>Tracheophyta</taxon>
        <taxon>Spermatophyta</taxon>
        <taxon>Magnoliopsida</taxon>
        <taxon>eudicotyledons</taxon>
        <taxon>Gunneridae</taxon>
        <taxon>Pentapetalae</taxon>
        <taxon>rosids</taxon>
        <taxon>fabids</taxon>
        <taxon>Oxalidales</taxon>
        <taxon>Cephalotaceae</taxon>
        <taxon>Cephalotus</taxon>
    </lineage>
</organism>
<feature type="compositionally biased region" description="Basic and acidic residues" evidence="1">
    <location>
        <begin position="815"/>
        <end position="828"/>
    </location>
</feature>
<feature type="region of interest" description="Disordered" evidence="1">
    <location>
        <begin position="605"/>
        <end position="659"/>
    </location>
</feature>
<accession>A0A1Q3C029</accession>
<dbReference type="AlphaFoldDB" id="A0A1Q3C029"/>
<gene>
    <name evidence="2" type="ORF">CFOL_v3_16953</name>
</gene>
<dbReference type="OrthoDB" id="1304274at2759"/>
<name>A0A1Q3C029_CEPFO</name>
<sequence>MATDTVVPHHTSPIDELDDNKVNEEEKPLEQDTVSPSKRSEENENPKAEVSSSVGTPLSKPEVGVEKKKIEPPVVEVLKTDDAPVVDVPYEVKSVENEEKEQPVADYLNIQPKEQSTPESIAKQLEEGLVGESVEKMQPELLKIIDVPKSSHGTIEKPEELAEVLPVRESEVVEKAVSMKTEKSELLVPEVGVKPEGHSKISENFGMLPEVETKCEEVQQNEIKEGGTAKKEDPLVDEIGDGTLVKEEEESSAITISEQVVSTNQQAQADQEEIGGETSVPDASSDDGNKELSVADVVEKLPKETVSEMRMAGEQNELTEELTLPKKVDDRNTSIPSVEVVEMPIELENFGKVDGPVETKIEETVKDEKPVEIPAKPTQKQSEAIGLVATETEGSVIDEKPAFVDTNKDVYIEGNVIEGIATVNEQVTASQQSELELKDEESGKEIVNETAKSEVQNMEPPTKVGHDDTKTTEILPKTTGLVETNTEEIVKYEKPAFVETNEDLYIEQKIIEGNSAGDEPVTESQQSEIKLKDEESEKEIVDETAKSEVQNLEPPTKDGHDDTKTSEILLKSIGLVETTTEDSVKDEKPAFVETSKDVYIEQKVIEGTSTGNEPVTESQQSEIELKDEESEKEIVDETAKSEFQNLEPATKDGHDDTKTSVILPKTIGLVETNTGESVKDEKPAFVDTNKDVYIEGKVIEGTATCNEPVAESQQSELEPKDEESEKAIVDEIAKSEAQNLESHTNDGHDDTKTSEILPKTIGLVETNTEDNVKDEKPAFVEPNKDVYIEGKVIEDTTTGNEPVTEFQQSEIGLKDEESEKEIVDETAKSEVQNLEPPTKDSDETKASEILPKEILTKPTQKQSKTFILKVKQSLLKAKKAIIGKSPSQTKGE</sequence>
<feature type="compositionally biased region" description="Basic and acidic residues" evidence="1">
    <location>
        <begin position="837"/>
        <end position="849"/>
    </location>
</feature>
<dbReference type="InParanoid" id="A0A1Q3C029"/>
<feature type="region of interest" description="Disordered" evidence="1">
    <location>
        <begin position="243"/>
        <end position="291"/>
    </location>
</feature>
<feature type="compositionally biased region" description="Basic and acidic residues" evidence="1">
    <location>
        <begin position="529"/>
        <end position="546"/>
    </location>
</feature>
<feature type="compositionally biased region" description="Basic and acidic residues" evidence="1">
    <location>
        <begin position="19"/>
        <end position="30"/>
    </location>
</feature>
<feature type="compositionally biased region" description="Basic and acidic residues" evidence="1">
    <location>
        <begin position="649"/>
        <end position="658"/>
    </location>
</feature>
<feature type="region of interest" description="Disordered" evidence="1">
    <location>
        <begin position="736"/>
        <end position="777"/>
    </location>
</feature>
<dbReference type="PANTHER" id="PTHR37729:SF1">
    <property type="entry name" value="NEUROFILAMENT PROTEIN-LIKE PROTEIN"/>
    <property type="match status" value="1"/>
</dbReference>
<feature type="region of interest" description="Disordered" evidence="1">
    <location>
        <begin position="511"/>
        <end position="565"/>
    </location>
</feature>
<feature type="region of interest" description="Disordered" evidence="1">
    <location>
        <begin position="815"/>
        <end position="849"/>
    </location>
</feature>
<dbReference type="PANTHER" id="PTHR37729">
    <property type="entry name" value="NEUROFILAMENT PROTEIN-LIKE PROTEIN"/>
    <property type="match status" value="1"/>
</dbReference>
<protein>
    <submittedName>
        <fullName evidence="2">Uncharacterized protein</fullName>
    </submittedName>
</protein>
<comment type="caution">
    <text evidence="2">The sequence shown here is derived from an EMBL/GenBank/DDBJ whole genome shotgun (WGS) entry which is preliminary data.</text>
</comment>
<keyword evidence="3" id="KW-1185">Reference proteome</keyword>
<feature type="compositionally biased region" description="Basic and acidic residues" evidence="1">
    <location>
        <begin position="555"/>
        <end position="565"/>
    </location>
</feature>
<proteinExistence type="predicted"/>
<feature type="region of interest" description="Disordered" evidence="1">
    <location>
        <begin position="94"/>
        <end position="119"/>
    </location>
</feature>
<evidence type="ECO:0000313" key="3">
    <source>
        <dbReference type="Proteomes" id="UP000187406"/>
    </source>
</evidence>
<feature type="compositionally biased region" description="Basic and acidic residues" evidence="1">
    <location>
        <begin position="38"/>
        <end position="47"/>
    </location>
</feature>
<evidence type="ECO:0000256" key="1">
    <source>
        <dbReference type="SAM" id="MobiDB-lite"/>
    </source>
</evidence>
<evidence type="ECO:0000313" key="2">
    <source>
        <dbReference type="EMBL" id="GAV73468.1"/>
    </source>
</evidence>